<comment type="cofactor">
    <cofactor evidence="1">
        <name>[4Fe-4S] cluster</name>
        <dbReference type="ChEBI" id="CHEBI:49883"/>
    </cofactor>
    <text evidence="1">Binds 1 [4Fe-4S] cluster. The cluster is coordinated with 3 cysteines and an exchangeable S-adenosyl-L-methionine.</text>
</comment>
<dbReference type="CDD" id="cd01335">
    <property type="entry name" value="Radical_SAM"/>
    <property type="match status" value="1"/>
</dbReference>
<keyword evidence="1" id="KW-0411">Iron-sulfur</keyword>
<dbReference type="EMBL" id="CP048877">
    <property type="protein sequence ID" value="QIJ72095.1"/>
    <property type="molecule type" value="Genomic_DNA"/>
</dbReference>
<feature type="binding site" evidence="1">
    <location>
        <position position="147"/>
    </location>
    <ligand>
        <name>[4Fe-4S] cluster</name>
        <dbReference type="ChEBI" id="CHEBI:49883"/>
        <note>4Fe-4S-S-AdoMet</note>
    </ligand>
</feature>
<reference evidence="2 3" key="1">
    <citation type="submission" date="2020-02" db="EMBL/GenBank/DDBJ databases">
        <title>Genome analysis of Thermosulfuriphilus ammonigenes ST65T, an anaerobic thermophilic chemolithoautotrophic bacterium isolated from a deep-sea hydrothermal vent.</title>
        <authorList>
            <person name="Slobodkina G."/>
            <person name="Allioux M."/>
            <person name="Merkel A."/>
            <person name="Alain K."/>
            <person name="Jebbar M."/>
            <person name="Slobodkin A."/>
        </authorList>
    </citation>
    <scope>NUCLEOTIDE SEQUENCE [LARGE SCALE GENOMIC DNA]</scope>
    <source>
        <strain evidence="2 3">ST65</strain>
    </source>
</reference>
<accession>A0A6G7PWM4</accession>
<dbReference type="InterPro" id="IPR007197">
    <property type="entry name" value="rSAM"/>
</dbReference>
<evidence type="ECO:0000313" key="3">
    <source>
        <dbReference type="Proteomes" id="UP000502179"/>
    </source>
</evidence>
<keyword evidence="3" id="KW-1185">Reference proteome</keyword>
<dbReference type="PANTHER" id="PTHR30352">
    <property type="entry name" value="PYRUVATE FORMATE-LYASE-ACTIVATING ENZYME"/>
    <property type="match status" value="1"/>
</dbReference>
<name>A0A6G7PWM4_9BACT</name>
<gene>
    <name evidence="2" type="ORF">G4V39_07365</name>
</gene>
<proteinExistence type="predicted"/>
<dbReference type="Proteomes" id="UP000502179">
    <property type="component" value="Chromosome"/>
</dbReference>
<sequence>MGLCRWCGQKGPTISKVLGFCVSCIRNHWAEIAKEIDALHAQSRLAFGLPPKPPRTKGGIPCRLCFHRCRLGEGEAGYCGLWRVEEGRLTGGSPKGAKVSWYLDPLPTNCVADWICPGGTGNGYPRYAYLPGPERGYANLAVFYEACNFNCLYCQNWHFKRRARRDVYLEADLLLGALASHVSCVCFFGGDPGPQAPHAISVGRKMLQRFPERIIRLCWETNGGESRSVIREMMRLSLISGGVLKIDLKAATEAVHLALCGVSNRYVLENLAYLVQEAQRRSEPPALVVSTLLVPGYIDAQEISQLARLLARLDPEIPWTLLAFYPAFILNDLPTTSRRHAAEALALARAEGLKRVHLGNVHLLSEWS</sequence>
<dbReference type="PIRSF" id="PIRSF004869">
    <property type="entry name" value="PflX_prd"/>
    <property type="match status" value="1"/>
</dbReference>
<dbReference type="InterPro" id="IPR034457">
    <property type="entry name" value="Organic_radical-activating"/>
</dbReference>
<keyword evidence="1" id="KW-0408">Iron</keyword>
<organism evidence="2 3">
    <name type="scientific">Thermosulfuriphilus ammonigenes</name>
    <dbReference type="NCBI Taxonomy" id="1936021"/>
    <lineage>
        <taxon>Bacteria</taxon>
        <taxon>Pseudomonadati</taxon>
        <taxon>Thermodesulfobacteriota</taxon>
        <taxon>Thermodesulfobacteria</taxon>
        <taxon>Thermodesulfobacteriales</taxon>
        <taxon>Thermodesulfobacteriaceae</taxon>
        <taxon>Thermosulfuriphilus</taxon>
    </lineage>
</organism>
<dbReference type="SFLD" id="SFLDS00029">
    <property type="entry name" value="Radical_SAM"/>
    <property type="match status" value="1"/>
</dbReference>
<dbReference type="PANTHER" id="PTHR30352:SF22">
    <property type="entry name" value="PYRUVATE FORMATE-LYASE ACTIVATING ENZYME HOMOLOG"/>
    <property type="match status" value="1"/>
</dbReference>
<keyword evidence="1" id="KW-0479">Metal-binding</keyword>
<feature type="binding site" evidence="1">
    <location>
        <position position="151"/>
    </location>
    <ligand>
        <name>[4Fe-4S] cluster</name>
        <dbReference type="ChEBI" id="CHEBI:49883"/>
        <note>4Fe-4S-S-AdoMet</note>
    </ligand>
</feature>
<dbReference type="RefSeq" id="WP_166032312.1">
    <property type="nucleotide sequence ID" value="NZ_CP048877.1"/>
</dbReference>
<dbReference type="Pfam" id="PF04055">
    <property type="entry name" value="Radical_SAM"/>
    <property type="match status" value="1"/>
</dbReference>
<keyword evidence="1" id="KW-0949">S-adenosyl-L-methionine</keyword>
<feature type="binding site" evidence="1">
    <location>
        <position position="154"/>
    </location>
    <ligand>
        <name>[4Fe-4S] cluster</name>
        <dbReference type="ChEBI" id="CHEBI:49883"/>
        <note>4Fe-4S-S-AdoMet</note>
    </ligand>
</feature>
<protein>
    <submittedName>
        <fullName evidence="2">Radical SAM protein</fullName>
    </submittedName>
</protein>
<dbReference type="GO" id="GO:0046872">
    <property type="term" value="F:metal ion binding"/>
    <property type="evidence" value="ECO:0007669"/>
    <property type="project" value="UniProtKB-KW"/>
</dbReference>
<dbReference type="KEGG" id="tav:G4V39_07365"/>
<dbReference type="GO" id="GO:0051536">
    <property type="term" value="F:iron-sulfur cluster binding"/>
    <property type="evidence" value="ECO:0007669"/>
    <property type="project" value="UniProtKB-KW"/>
</dbReference>
<evidence type="ECO:0000256" key="1">
    <source>
        <dbReference type="PIRSR" id="PIRSR004869-50"/>
    </source>
</evidence>
<dbReference type="GO" id="GO:0003824">
    <property type="term" value="F:catalytic activity"/>
    <property type="evidence" value="ECO:0007669"/>
    <property type="project" value="InterPro"/>
</dbReference>
<dbReference type="InterPro" id="IPR016431">
    <property type="entry name" value="Pyrv-formate_lyase-activ_prd"/>
</dbReference>
<dbReference type="SUPFAM" id="SSF102114">
    <property type="entry name" value="Radical SAM enzymes"/>
    <property type="match status" value="1"/>
</dbReference>
<dbReference type="InterPro" id="IPR058240">
    <property type="entry name" value="rSAM_sf"/>
</dbReference>
<dbReference type="AlphaFoldDB" id="A0A6G7PWM4"/>
<dbReference type="Gene3D" id="3.20.20.70">
    <property type="entry name" value="Aldolase class I"/>
    <property type="match status" value="1"/>
</dbReference>
<dbReference type="PROSITE" id="PS51918">
    <property type="entry name" value="RADICAL_SAM"/>
    <property type="match status" value="1"/>
</dbReference>
<dbReference type="InterPro" id="IPR013785">
    <property type="entry name" value="Aldolase_TIM"/>
</dbReference>
<evidence type="ECO:0000313" key="2">
    <source>
        <dbReference type="EMBL" id="QIJ72095.1"/>
    </source>
</evidence>